<dbReference type="Proteomes" id="UP000297245">
    <property type="component" value="Unassembled WGS sequence"/>
</dbReference>
<keyword evidence="3" id="KW-1185">Reference proteome</keyword>
<organism evidence="2 3">
    <name type="scientific">Dendrothele bispora (strain CBS 962.96)</name>
    <dbReference type="NCBI Taxonomy" id="1314807"/>
    <lineage>
        <taxon>Eukaryota</taxon>
        <taxon>Fungi</taxon>
        <taxon>Dikarya</taxon>
        <taxon>Basidiomycota</taxon>
        <taxon>Agaricomycotina</taxon>
        <taxon>Agaricomycetes</taxon>
        <taxon>Agaricomycetidae</taxon>
        <taxon>Agaricales</taxon>
        <taxon>Agaricales incertae sedis</taxon>
        <taxon>Dendrothele</taxon>
    </lineage>
</organism>
<evidence type="ECO:0000313" key="3">
    <source>
        <dbReference type="Proteomes" id="UP000297245"/>
    </source>
</evidence>
<feature type="region of interest" description="Disordered" evidence="1">
    <location>
        <begin position="1"/>
        <end position="37"/>
    </location>
</feature>
<gene>
    <name evidence="2" type="ORF">K435DRAFT_884912</name>
</gene>
<accession>A0A4S8M8Z8</accession>
<feature type="compositionally biased region" description="Polar residues" evidence="1">
    <location>
        <begin position="1"/>
        <end position="10"/>
    </location>
</feature>
<protein>
    <submittedName>
        <fullName evidence="2">Uncharacterized protein</fullName>
    </submittedName>
</protein>
<feature type="compositionally biased region" description="Basic and acidic residues" evidence="1">
    <location>
        <begin position="215"/>
        <end position="241"/>
    </location>
</feature>
<sequence>MSDSLGNIDTSLDPVESLDSPGTMSRIPEEGSGRYMSGSFEAKVPRNATGKNYCDHMVEGRNEHIQLAAHGQMSSGTQQLGFSPFQGASYNDFSNAKIANVGRDFVQNIYSEGEDAFLKERLHPIVNPARKLDTCMDGKAPLSMVTERDPYIFLSGIHGYQWDPWVSSVGSVGFHGSHGIHGIYGLHYIPQWIPQWILLEPAADAGGLPHRHPRIPTDSHGEPWRATDSHGEPRIATESHG</sequence>
<proteinExistence type="predicted"/>
<feature type="region of interest" description="Disordered" evidence="1">
    <location>
        <begin position="209"/>
        <end position="241"/>
    </location>
</feature>
<dbReference type="EMBL" id="ML179138">
    <property type="protein sequence ID" value="THU98348.1"/>
    <property type="molecule type" value="Genomic_DNA"/>
</dbReference>
<dbReference type="AlphaFoldDB" id="A0A4S8M8Z8"/>
<reference evidence="2 3" key="1">
    <citation type="journal article" date="2019" name="Nat. Ecol. Evol.">
        <title>Megaphylogeny resolves global patterns of mushroom evolution.</title>
        <authorList>
            <person name="Varga T."/>
            <person name="Krizsan K."/>
            <person name="Foldi C."/>
            <person name="Dima B."/>
            <person name="Sanchez-Garcia M."/>
            <person name="Sanchez-Ramirez S."/>
            <person name="Szollosi G.J."/>
            <person name="Szarkandi J.G."/>
            <person name="Papp V."/>
            <person name="Albert L."/>
            <person name="Andreopoulos W."/>
            <person name="Angelini C."/>
            <person name="Antonin V."/>
            <person name="Barry K.W."/>
            <person name="Bougher N.L."/>
            <person name="Buchanan P."/>
            <person name="Buyck B."/>
            <person name="Bense V."/>
            <person name="Catcheside P."/>
            <person name="Chovatia M."/>
            <person name="Cooper J."/>
            <person name="Damon W."/>
            <person name="Desjardin D."/>
            <person name="Finy P."/>
            <person name="Geml J."/>
            <person name="Haridas S."/>
            <person name="Hughes K."/>
            <person name="Justo A."/>
            <person name="Karasinski D."/>
            <person name="Kautmanova I."/>
            <person name="Kiss B."/>
            <person name="Kocsube S."/>
            <person name="Kotiranta H."/>
            <person name="LaButti K.M."/>
            <person name="Lechner B.E."/>
            <person name="Liimatainen K."/>
            <person name="Lipzen A."/>
            <person name="Lukacs Z."/>
            <person name="Mihaltcheva S."/>
            <person name="Morgado L.N."/>
            <person name="Niskanen T."/>
            <person name="Noordeloos M.E."/>
            <person name="Ohm R.A."/>
            <person name="Ortiz-Santana B."/>
            <person name="Ovrebo C."/>
            <person name="Racz N."/>
            <person name="Riley R."/>
            <person name="Savchenko A."/>
            <person name="Shiryaev A."/>
            <person name="Soop K."/>
            <person name="Spirin V."/>
            <person name="Szebenyi C."/>
            <person name="Tomsovsky M."/>
            <person name="Tulloss R.E."/>
            <person name="Uehling J."/>
            <person name="Grigoriev I.V."/>
            <person name="Vagvolgyi C."/>
            <person name="Papp T."/>
            <person name="Martin F.M."/>
            <person name="Miettinen O."/>
            <person name="Hibbett D.S."/>
            <person name="Nagy L.G."/>
        </authorList>
    </citation>
    <scope>NUCLEOTIDE SEQUENCE [LARGE SCALE GENOMIC DNA]</scope>
    <source>
        <strain evidence="2 3">CBS 962.96</strain>
    </source>
</reference>
<evidence type="ECO:0000256" key="1">
    <source>
        <dbReference type="SAM" id="MobiDB-lite"/>
    </source>
</evidence>
<name>A0A4S8M8Z8_DENBC</name>
<evidence type="ECO:0000313" key="2">
    <source>
        <dbReference type="EMBL" id="THU98348.1"/>
    </source>
</evidence>